<keyword evidence="4" id="KW-1185">Reference proteome</keyword>
<organism evidence="3 4">
    <name type="scientific">Steccherinum ochraceum</name>
    <dbReference type="NCBI Taxonomy" id="92696"/>
    <lineage>
        <taxon>Eukaryota</taxon>
        <taxon>Fungi</taxon>
        <taxon>Dikarya</taxon>
        <taxon>Basidiomycota</taxon>
        <taxon>Agaricomycotina</taxon>
        <taxon>Agaricomycetes</taxon>
        <taxon>Polyporales</taxon>
        <taxon>Steccherinaceae</taxon>
        <taxon>Steccherinum</taxon>
    </lineage>
</organism>
<comment type="caution">
    <text evidence="3">The sequence shown here is derived from an EMBL/GenBank/DDBJ whole genome shotgun (WGS) entry which is preliminary data.</text>
</comment>
<feature type="compositionally biased region" description="Basic and acidic residues" evidence="2">
    <location>
        <begin position="261"/>
        <end position="276"/>
    </location>
</feature>
<proteinExistence type="inferred from homology"/>
<protein>
    <submittedName>
        <fullName evidence="3">Uncharacterized protein</fullName>
    </submittedName>
</protein>
<feature type="compositionally biased region" description="Acidic residues" evidence="2">
    <location>
        <begin position="333"/>
        <end position="342"/>
    </location>
</feature>
<name>A0A4R0RQ83_9APHY</name>
<dbReference type="Proteomes" id="UP000292702">
    <property type="component" value="Unassembled WGS sequence"/>
</dbReference>
<feature type="region of interest" description="Disordered" evidence="2">
    <location>
        <begin position="258"/>
        <end position="352"/>
    </location>
</feature>
<dbReference type="PANTHER" id="PTHR31977">
    <property type="entry name" value="UPF0696 PROTEIN C11ORF68"/>
    <property type="match status" value="1"/>
</dbReference>
<dbReference type="EMBL" id="RWJN01000229">
    <property type="protein sequence ID" value="TCD64554.1"/>
    <property type="molecule type" value="Genomic_DNA"/>
</dbReference>
<sequence length="352" mass="39242">MGGNEFEDAAPAQYPYAWFPDSDTPVKDFLGKYKPSMVQDDGTKPWIWVGKSASAENDYSKDAIEEAKKYLEEVTEKVESIKNDDAIPVRANKKKGTKSKKEVREEVQNEATEKLKDISVKHDFVSGKWLIFAPSDRVDMVWSTIATSLVEGPLSTTCVDLAKVATCPRTETPNYQHVLCLYMPNVYDKDAVLEVMKVLLGKHGMNLMGVKSNLYTAINLDSKHASGVQSTVWRNSALMKDAEMKELKDKYFADLNAAKSSEPKPDAEKEKPKAKESTAATKSKPKLKKKAVDDDPFASDDDENAVVAKKPAKPETKKAAPKATTSKRSKPDSDDEEDEEEERPQKKRNGKK</sequence>
<evidence type="ECO:0000256" key="2">
    <source>
        <dbReference type="SAM" id="MobiDB-lite"/>
    </source>
</evidence>
<dbReference type="PANTHER" id="PTHR31977:SF1">
    <property type="entry name" value="UPF0696 PROTEIN C11ORF68"/>
    <property type="match status" value="1"/>
</dbReference>
<dbReference type="SUPFAM" id="SSF55418">
    <property type="entry name" value="eIF4e-like"/>
    <property type="match status" value="1"/>
</dbReference>
<reference evidence="3 4" key="1">
    <citation type="submission" date="2018-11" db="EMBL/GenBank/DDBJ databases">
        <title>Genome assembly of Steccherinum ochraceum LE-BIN_3174, the white-rot fungus of the Steccherinaceae family (The Residual Polyporoid clade, Polyporales, Basidiomycota).</title>
        <authorList>
            <person name="Fedorova T.V."/>
            <person name="Glazunova O.A."/>
            <person name="Landesman E.O."/>
            <person name="Moiseenko K.V."/>
            <person name="Psurtseva N.V."/>
            <person name="Savinova O.S."/>
            <person name="Shakhova N.V."/>
            <person name="Tyazhelova T.V."/>
            <person name="Vasina D.V."/>
        </authorList>
    </citation>
    <scope>NUCLEOTIDE SEQUENCE [LARGE SCALE GENOMIC DNA]</scope>
    <source>
        <strain evidence="3 4">LE-BIN_3174</strain>
    </source>
</reference>
<evidence type="ECO:0000313" key="4">
    <source>
        <dbReference type="Proteomes" id="UP000292702"/>
    </source>
</evidence>
<comment type="similarity">
    <text evidence="1">Belongs to the UPF0696 family.</text>
</comment>
<evidence type="ECO:0000256" key="1">
    <source>
        <dbReference type="ARBA" id="ARBA00010568"/>
    </source>
</evidence>
<dbReference type="InterPro" id="IPR015034">
    <property type="entry name" value="Bles03"/>
</dbReference>
<dbReference type="Pfam" id="PF08939">
    <property type="entry name" value="Bles03"/>
    <property type="match status" value="1"/>
</dbReference>
<dbReference type="Gene3D" id="3.30.760.10">
    <property type="entry name" value="RNA Cap, Translation Initiation Factor Eif4e"/>
    <property type="match status" value="1"/>
</dbReference>
<gene>
    <name evidence="3" type="ORF">EIP91_003911</name>
</gene>
<feature type="compositionally biased region" description="Acidic residues" evidence="2">
    <location>
        <begin position="294"/>
        <end position="304"/>
    </location>
</feature>
<dbReference type="STRING" id="92696.A0A4R0RQ83"/>
<evidence type="ECO:0000313" key="3">
    <source>
        <dbReference type="EMBL" id="TCD64554.1"/>
    </source>
</evidence>
<dbReference type="AlphaFoldDB" id="A0A4R0RQ83"/>
<dbReference type="OrthoDB" id="10067381at2759"/>
<dbReference type="InterPro" id="IPR023398">
    <property type="entry name" value="TIF_eIF4e-like"/>
</dbReference>
<accession>A0A4R0RQ83</accession>